<feature type="domain" description="Exonuclease" evidence="8">
    <location>
        <begin position="376"/>
        <end position="517"/>
    </location>
</feature>
<dbReference type="GO" id="GO:0003676">
    <property type="term" value="F:nucleic acid binding"/>
    <property type="evidence" value="ECO:0007669"/>
    <property type="project" value="InterPro"/>
</dbReference>
<organism evidence="9 10">
    <name type="scientific">Cerrena zonata</name>
    <dbReference type="NCBI Taxonomy" id="2478898"/>
    <lineage>
        <taxon>Eukaryota</taxon>
        <taxon>Fungi</taxon>
        <taxon>Dikarya</taxon>
        <taxon>Basidiomycota</taxon>
        <taxon>Agaricomycotina</taxon>
        <taxon>Agaricomycetes</taxon>
        <taxon>Polyporales</taxon>
        <taxon>Cerrenaceae</taxon>
        <taxon>Cerrena</taxon>
    </lineage>
</organism>
<dbReference type="Proteomes" id="UP001385951">
    <property type="component" value="Unassembled WGS sequence"/>
</dbReference>
<evidence type="ECO:0000256" key="6">
    <source>
        <dbReference type="ARBA" id="ARBA00023242"/>
    </source>
</evidence>
<protein>
    <recommendedName>
        <fullName evidence="8">Exonuclease domain-containing protein</fullName>
    </recommendedName>
</protein>
<dbReference type="GO" id="GO:0004527">
    <property type="term" value="F:exonuclease activity"/>
    <property type="evidence" value="ECO:0007669"/>
    <property type="project" value="UniProtKB-KW"/>
</dbReference>
<evidence type="ECO:0000256" key="3">
    <source>
        <dbReference type="ARBA" id="ARBA00022722"/>
    </source>
</evidence>
<dbReference type="InterPro" id="IPR047021">
    <property type="entry name" value="REXO1/3/4-like"/>
</dbReference>
<gene>
    <name evidence="9" type="ORF">QCA50_020115</name>
</gene>
<evidence type="ECO:0000256" key="5">
    <source>
        <dbReference type="ARBA" id="ARBA00022839"/>
    </source>
</evidence>
<evidence type="ECO:0000256" key="4">
    <source>
        <dbReference type="ARBA" id="ARBA00022801"/>
    </source>
</evidence>
<keyword evidence="3" id="KW-0540">Nuclease</keyword>
<feature type="region of interest" description="Disordered" evidence="7">
    <location>
        <begin position="62"/>
        <end position="86"/>
    </location>
</feature>
<dbReference type="Gene3D" id="3.30.420.10">
    <property type="entry name" value="Ribonuclease H-like superfamily/Ribonuclease H"/>
    <property type="match status" value="1"/>
</dbReference>
<evidence type="ECO:0000259" key="8">
    <source>
        <dbReference type="SMART" id="SM00479"/>
    </source>
</evidence>
<dbReference type="PANTHER" id="PTHR12801">
    <property type="entry name" value="RNA EXONUCLEASE REXO1 / RECO3 FAMILY MEMBER-RELATED"/>
    <property type="match status" value="1"/>
</dbReference>
<keyword evidence="10" id="KW-1185">Reference proteome</keyword>
<comment type="subcellular location">
    <subcellularLocation>
        <location evidence="1">Nucleus</location>
    </subcellularLocation>
</comment>
<comment type="caution">
    <text evidence="9">The sequence shown here is derived from an EMBL/GenBank/DDBJ whole genome shotgun (WGS) entry which is preliminary data.</text>
</comment>
<dbReference type="PANTHER" id="PTHR12801:SF115">
    <property type="entry name" value="FI18136P1-RELATED"/>
    <property type="match status" value="1"/>
</dbReference>
<keyword evidence="5" id="KW-0269">Exonuclease</keyword>
<dbReference type="GO" id="GO:0005634">
    <property type="term" value="C:nucleus"/>
    <property type="evidence" value="ECO:0007669"/>
    <property type="project" value="UniProtKB-SubCell"/>
</dbReference>
<dbReference type="InterPro" id="IPR036397">
    <property type="entry name" value="RNaseH_sf"/>
</dbReference>
<reference evidence="9 10" key="1">
    <citation type="submission" date="2022-09" db="EMBL/GenBank/DDBJ databases">
        <authorList>
            <person name="Palmer J.M."/>
        </authorList>
    </citation>
    <scope>NUCLEOTIDE SEQUENCE [LARGE SCALE GENOMIC DNA]</scope>
    <source>
        <strain evidence="9 10">DSM 7382</strain>
    </source>
</reference>
<dbReference type="InterPro" id="IPR012337">
    <property type="entry name" value="RNaseH-like_sf"/>
</dbReference>
<evidence type="ECO:0000256" key="7">
    <source>
        <dbReference type="SAM" id="MobiDB-lite"/>
    </source>
</evidence>
<dbReference type="SMART" id="SM00479">
    <property type="entry name" value="EXOIII"/>
    <property type="match status" value="1"/>
</dbReference>
<accession>A0AAW0FD84</accession>
<evidence type="ECO:0000313" key="10">
    <source>
        <dbReference type="Proteomes" id="UP001385951"/>
    </source>
</evidence>
<keyword evidence="4" id="KW-0378">Hydrolase</keyword>
<proteinExistence type="inferred from homology"/>
<feature type="compositionally biased region" description="Basic and acidic residues" evidence="7">
    <location>
        <begin position="62"/>
        <end position="85"/>
    </location>
</feature>
<comment type="similarity">
    <text evidence="2">Belongs to the REXO1/REXO3 family.</text>
</comment>
<dbReference type="SUPFAM" id="SSF53098">
    <property type="entry name" value="Ribonuclease H-like"/>
    <property type="match status" value="1"/>
</dbReference>
<evidence type="ECO:0000256" key="1">
    <source>
        <dbReference type="ARBA" id="ARBA00004123"/>
    </source>
</evidence>
<sequence>MFRLNDGYFMEIDCPELLRRKRCNILNCLFNHEIGSAKLKKRLLSGADAGRTKVAKIEAGKVEDKKKADEDKKNDEDRKKKDEVKTSSGVDISMIIPKSVSHLQVARSDRTVNTRKISNYLRESGNKFPNKSAVVKEYDLASSSQSPEEYQKRVVEYLEASKEPEKDPKYILPREVIPTPPATLPTRKQYIQTIVNTLKKVDPNLKTPILRAIDEEFKIASSTTSTTYVQVLKKRVYQLAHPDKFKETKRGPDKSDYLKALKELAILKEKLKLYGYIVDIPPVQQPKEDRVCRRCNNEFKLGDILDPIECHHHPGKMIRKDKNTKVYECCGGIVGGETDACLIAKTHVFYWSNPGEMHWAIPFQRTSETFKPNKDSFEALGIDYFFSGEEVLDVLVRPKGEVLDLNTKWSGIAEIKDEALSFEDLINLLQSVMDPNTILIGHGLENDLNTMRIIHDKIVDTAILYPKHKTTPTFRYPLKYLTFTYLGRTIQTGEHDSSEDSLAAIDVLKMLCLMLSILLDIRLLKIITNHSSIVASTIHLKNKFVVQ</sequence>
<dbReference type="InterPro" id="IPR013520">
    <property type="entry name" value="Ribonucl_H"/>
</dbReference>
<dbReference type="EMBL" id="JASBNA010000100">
    <property type="protein sequence ID" value="KAK7676925.1"/>
    <property type="molecule type" value="Genomic_DNA"/>
</dbReference>
<evidence type="ECO:0000313" key="9">
    <source>
        <dbReference type="EMBL" id="KAK7676925.1"/>
    </source>
</evidence>
<dbReference type="AlphaFoldDB" id="A0AAW0FD84"/>
<evidence type="ECO:0000256" key="2">
    <source>
        <dbReference type="ARBA" id="ARBA00006357"/>
    </source>
</evidence>
<name>A0AAW0FD84_9APHY</name>
<keyword evidence="6" id="KW-0539">Nucleus</keyword>